<keyword evidence="2" id="KW-0012">Acyltransferase</keyword>
<dbReference type="PANTHER" id="PTHR30068">
    <property type="entry name" value="URONATE ISOMERASE"/>
    <property type="match status" value="1"/>
</dbReference>
<dbReference type="GO" id="GO:0019698">
    <property type="term" value="P:D-galacturonate catabolic process"/>
    <property type="evidence" value="ECO:0007669"/>
    <property type="project" value="TreeGrafter"/>
</dbReference>
<organism evidence="2 3">
    <name type="scientific">Halopseudomonas litoralis</name>
    <dbReference type="NCBI Taxonomy" id="797277"/>
    <lineage>
        <taxon>Bacteria</taxon>
        <taxon>Pseudomonadati</taxon>
        <taxon>Pseudomonadota</taxon>
        <taxon>Gammaproteobacteria</taxon>
        <taxon>Pseudomonadales</taxon>
        <taxon>Pseudomonadaceae</taxon>
        <taxon>Halopseudomonas</taxon>
    </lineage>
</organism>
<dbReference type="PANTHER" id="PTHR30068:SF3">
    <property type="entry name" value="PHOSPHOLIPID_GLYCEROL ACYLTRANSFERASE DOMAIN-CONTAINING PROTEIN"/>
    <property type="match status" value="1"/>
</dbReference>
<keyword evidence="2" id="KW-0808">Transferase</keyword>
<feature type="domain" description="Phospholipid/glycerol acyltransferase" evidence="1">
    <location>
        <begin position="102"/>
        <end position="237"/>
    </location>
</feature>
<proteinExistence type="predicted"/>
<dbReference type="STRING" id="797277.SAMN05216198_0758"/>
<keyword evidence="3" id="KW-1185">Reference proteome</keyword>
<dbReference type="SMART" id="SM00563">
    <property type="entry name" value="PlsC"/>
    <property type="match status" value="1"/>
</dbReference>
<dbReference type="InterPro" id="IPR002123">
    <property type="entry name" value="Plipid/glycerol_acylTrfase"/>
</dbReference>
<dbReference type="GO" id="GO:0042840">
    <property type="term" value="P:D-glucuronate catabolic process"/>
    <property type="evidence" value="ECO:0007669"/>
    <property type="project" value="TreeGrafter"/>
</dbReference>
<dbReference type="GO" id="GO:0016746">
    <property type="term" value="F:acyltransferase activity"/>
    <property type="evidence" value="ECO:0007669"/>
    <property type="project" value="UniProtKB-KW"/>
</dbReference>
<reference evidence="3" key="1">
    <citation type="submission" date="2016-10" db="EMBL/GenBank/DDBJ databases">
        <authorList>
            <person name="Varghese N."/>
            <person name="Submissions S."/>
        </authorList>
    </citation>
    <scope>NUCLEOTIDE SEQUENCE [LARGE SCALE GENOMIC DNA]</scope>
    <source>
        <strain evidence="3">2SM5</strain>
    </source>
</reference>
<sequence>MGEFDAIRPYGDVEVSEVLQRLLRDEELLRMLAGYRFPRLSRWLPGVASTMIAAGLRREVRAIDTVDALQHRLEPWLDKVIERSALTVTYSGLEHLSKTQPHLFLANHRDIAMDPAFVNYALYHGGHPTPRIAIGDNLLQRPFVSDLMRLNKCFIVHRSVAGRREKLAVYQTLSAYINHSILSGHSVWIAQAEGRAKDGCDRTDTAIIKMLCMSRKGETFADVVRSLNIVPVSIAYEWDPCDQMKARELEQRERTGDYSKQPGEDDRSIAMGLTGYKGRVHIAFGKPLTGEHLDARSVAAEADRQILGLYRLYPSNYLAMEQLLSEQPEVDISGWRNQFEASMLAAEETRFAERLAACPPDQRVWWLRQYANPVASRQLVSEQAGSERQQ</sequence>
<gene>
    <name evidence="2" type="ORF">SAMN05216198_0758</name>
</gene>
<dbReference type="Proteomes" id="UP000243426">
    <property type="component" value="Chromosome I"/>
</dbReference>
<dbReference type="Pfam" id="PF01553">
    <property type="entry name" value="Acyltransferase"/>
    <property type="match status" value="1"/>
</dbReference>
<dbReference type="EMBL" id="LT629748">
    <property type="protein sequence ID" value="SDR91544.1"/>
    <property type="molecule type" value="Genomic_DNA"/>
</dbReference>
<dbReference type="AlphaFoldDB" id="A0A1H1MXU5"/>
<accession>A0A1H1MXU5</accession>
<name>A0A1H1MXU5_9GAMM</name>
<evidence type="ECO:0000259" key="1">
    <source>
        <dbReference type="SMART" id="SM00563"/>
    </source>
</evidence>
<dbReference type="OrthoDB" id="1078132at2"/>
<protein>
    <submittedName>
        <fullName evidence="2">Glycerol-3-phosphate acyltransferase</fullName>
    </submittedName>
</protein>
<dbReference type="SUPFAM" id="SSF69593">
    <property type="entry name" value="Glycerol-3-phosphate (1)-acyltransferase"/>
    <property type="match status" value="1"/>
</dbReference>
<evidence type="ECO:0000313" key="3">
    <source>
        <dbReference type="Proteomes" id="UP000243426"/>
    </source>
</evidence>
<dbReference type="RefSeq" id="WP_090272096.1">
    <property type="nucleotide sequence ID" value="NZ_LT629748.1"/>
</dbReference>
<evidence type="ECO:0000313" key="2">
    <source>
        <dbReference type="EMBL" id="SDR91544.1"/>
    </source>
</evidence>